<dbReference type="SUPFAM" id="SSF53686">
    <property type="entry name" value="Tryptophan synthase beta subunit-like PLP-dependent enzymes"/>
    <property type="match status" value="1"/>
</dbReference>
<evidence type="ECO:0000256" key="6">
    <source>
        <dbReference type="ARBA" id="ARBA00042605"/>
    </source>
</evidence>
<comment type="cofactor">
    <cofactor evidence="1">
        <name>pyridoxal 5'-phosphate</name>
        <dbReference type="ChEBI" id="CHEBI:597326"/>
    </cofactor>
</comment>
<evidence type="ECO:0000256" key="5">
    <source>
        <dbReference type="ARBA" id="ARBA00041766"/>
    </source>
</evidence>
<dbReference type="AlphaFoldDB" id="A0A6F9DU92"/>
<dbReference type="Gene3D" id="3.40.50.1100">
    <property type="match status" value="2"/>
</dbReference>
<dbReference type="GO" id="GO:0030170">
    <property type="term" value="F:pyridoxal phosphate binding"/>
    <property type="evidence" value="ECO:0007669"/>
    <property type="project" value="InterPro"/>
</dbReference>
<dbReference type="NCBIfam" id="NF005292">
    <property type="entry name" value="PRK06815.1"/>
    <property type="match status" value="1"/>
</dbReference>
<evidence type="ECO:0000256" key="2">
    <source>
        <dbReference type="ARBA" id="ARBA00012093"/>
    </source>
</evidence>
<keyword evidence="3" id="KW-0663">Pyridoxal phosphate</keyword>
<dbReference type="EC" id="4.3.1.17" evidence="2"/>
<dbReference type="InterPro" id="IPR001926">
    <property type="entry name" value="TrpB-like_PALP"/>
</dbReference>
<dbReference type="EMBL" id="LR790718">
    <property type="protein sequence ID" value="CAB3266580.1"/>
    <property type="molecule type" value="mRNA"/>
</dbReference>
<feature type="domain" description="Tryptophan synthase beta chain-like PALP" evidence="8">
    <location>
        <begin position="20"/>
        <end position="311"/>
    </location>
</feature>
<dbReference type="InterPro" id="IPR036052">
    <property type="entry name" value="TrpB-like_PALP_sf"/>
</dbReference>
<evidence type="ECO:0000313" key="9">
    <source>
        <dbReference type="EMBL" id="CAB3266580.1"/>
    </source>
</evidence>
<evidence type="ECO:0000256" key="1">
    <source>
        <dbReference type="ARBA" id="ARBA00001933"/>
    </source>
</evidence>
<evidence type="ECO:0000256" key="4">
    <source>
        <dbReference type="ARBA" id="ARBA00023239"/>
    </source>
</evidence>
<name>A0A6F9DU92_9ASCI</name>
<comment type="catalytic activity">
    <reaction evidence="7">
        <text>L-serine = pyruvate + NH4(+)</text>
        <dbReference type="Rhea" id="RHEA:19169"/>
        <dbReference type="ChEBI" id="CHEBI:15361"/>
        <dbReference type="ChEBI" id="CHEBI:28938"/>
        <dbReference type="ChEBI" id="CHEBI:33384"/>
        <dbReference type="EC" id="4.3.1.17"/>
    </reaction>
</comment>
<reference evidence="9" key="1">
    <citation type="submission" date="2020-04" db="EMBL/GenBank/DDBJ databases">
        <authorList>
            <person name="Neveu A P."/>
        </authorList>
    </citation>
    <scope>NUCLEOTIDE SEQUENCE</scope>
    <source>
        <tissue evidence="9">Whole embryo</tissue>
    </source>
</reference>
<sequence>MTVPHTSELCKSINEAHARILPHINRTPLEHSLILSNQTECNVHLKLECEQVTGSFKARGAFNKLGICSNNAKSKQNYVTASSGNHAMACALALSKLKQKGTVYVPNYISEAKESYLKLYDIEVKKYGDDCLDTEKQARKMAEANDAVYISPYADLEIVYGQGTVGKEIVEDLPNVDAIFVSVGGGGLISGIGAYAKHQNSSIEIVGCSPSNSAVMQECVKAGEIIFIESLDTLSDGTAGGVEEGSITLPLCQKFVDKWVQVSEEEIAKAVYMILEKHHKMVEGSAGVAVAGFLKCKKDYIGKNVAIVICGANISMEKLKFVIGSVETENKSTASTNKH</sequence>
<organism evidence="9">
    <name type="scientific">Phallusia mammillata</name>
    <dbReference type="NCBI Taxonomy" id="59560"/>
    <lineage>
        <taxon>Eukaryota</taxon>
        <taxon>Metazoa</taxon>
        <taxon>Chordata</taxon>
        <taxon>Tunicata</taxon>
        <taxon>Ascidiacea</taxon>
        <taxon>Phlebobranchia</taxon>
        <taxon>Ascidiidae</taxon>
        <taxon>Phallusia</taxon>
    </lineage>
</organism>
<dbReference type="InterPro" id="IPR050147">
    <property type="entry name" value="Ser/Thr_Dehydratase"/>
</dbReference>
<dbReference type="PROSITE" id="PS00165">
    <property type="entry name" value="DEHYDRATASE_SER_THR"/>
    <property type="match status" value="1"/>
</dbReference>
<dbReference type="InterPro" id="IPR000634">
    <property type="entry name" value="Ser/Thr_deHydtase_PyrdxlP-BS"/>
</dbReference>
<dbReference type="PANTHER" id="PTHR48078:SF6">
    <property type="entry name" value="L-THREONINE DEHYDRATASE CATABOLIC TDCB"/>
    <property type="match status" value="1"/>
</dbReference>
<dbReference type="PANTHER" id="PTHR48078">
    <property type="entry name" value="THREONINE DEHYDRATASE, MITOCHONDRIAL-RELATED"/>
    <property type="match status" value="1"/>
</dbReference>
<dbReference type="CDD" id="cd01562">
    <property type="entry name" value="Thr-dehyd"/>
    <property type="match status" value="1"/>
</dbReference>
<gene>
    <name evidence="9" type="primary">Srr-002</name>
</gene>
<dbReference type="GO" id="GO:0006565">
    <property type="term" value="P:L-serine catabolic process"/>
    <property type="evidence" value="ECO:0007669"/>
    <property type="project" value="TreeGrafter"/>
</dbReference>
<keyword evidence="4" id="KW-0456">Lyase</keyword>
<proteinExistence type="evidence at transcript level"/>
<dbReference type="GO" id="GO:0006567">
    <property type="term" value="P:L-threonine catabolic process"/>
    <property type="evidence" value="ECO:0007669"/>
    <property type="project" value="TreeGrafter"/>
</dbReference>
<accession>A0A6F9DU92</accession>
<dbReference type="Pfam" id="PF00291">
    <property type="entry name" value="PALP"/>
    <property type="match status" value="1"/>
</dbReference>
<evidence type="ECO:0000259" key="8">
    <source>
        <dbReference type="Pfam" id="PF00291"/>
    </source>
</evidence>
<evidence type="ECO:0000256" key="7">
    <source>
        <dbReference type="ARBA" id="ARBA00049406"/>
    </source>
</evidence>
<dbReference type="GO" id="GO:0009097">
    <property type="term" value="P:isoleucine biosynthetic process"/>
    <property type="evidence" value="ECO:0007669"/>
    <property type="project" value="TreeGrafter"/>
</dbReference>
<protein>
    <recommendedName>
        <fullName evidence="2">L-serine ammonia-lyase</fullName>
        <ecNumber evidence="2">4.3.1.17</ecNumber>
    </recommendedName>
    <alternativeName>
        <fullName evidence="5">L-serine deaminase</fullName>
    </alternativeName>
    <alternativeName>
        <fullName evidence="6">L-threonine dehydratase</fullName>
    </alternativeName>
</protein>
<dbReference type="GO" id="GO:0003941">
    <property type="term" value="F:L-serine ammonia-lyase activity"/>
    <property type="evidence" value="ECO:0007669"/>
    <property type="project" value="UniProtKB-EC"/>
</dbReference>
<evidence type="ECO:0000256" key="3">
    <source>
        <dbReference type="ARBA" id="ARBA00022898"/>
    </source>
</evidence>
<dbReference type="GO" id="GO:0004794">
    <property type="term" value="F:threonine deaminase activity"/>
    <property type="evidence" value="ECO:0007669"/>
    <property type="project" value="TreeGrafter"/>
</dbReference>